<reference evidence="1 2" key="1">
    <citation type="submission" date="2015-07" db="EMBL/GenBank/DDBJ databases">
        <authorList>
            <person name="Noorani M."/>
        </authorList>
    </citation>
    <scope>NUCLEOTIDE SEQUENCE [LARGE SCALE GENOMIC DNA]</scope>
    <source>
        <strain evidence="1 2">CECT 5088</strain>
    </source>
</reference>
<dbReference type="RefSeq" id="WP_055683652.1">
    <property type="nucleotide sequence ID" value="NZ_CANMUL010000002.1"/>
</dbReference>
<organism evidence="1 2">
    <name type="scientific">Jannaschia rubra</name>
    <dbReference type="NCBI Taxonomy" id="282197"/>
    <lineage>
        <taxon>Bacteria</taxon>
        <taxon>Pseudomonadati</taxon>
        <taxon>Pseudomonadota</taxon>
        <taxon>Alphaproteobacteria</taxon>
        <taxon>Rhodobacterales</taxon>
        <taxon>Roseobacteraceae</taxon>
        <taxon>Jannaschia</taxon>
    </lineage>
</organism>
<dbReference type="EMBL" id="CXPG01000021">
    <property type="protein sequence ID" value="CTQ34279.1"/>
    <property type="molecule type" value="Genomic_DNA"/>
</dbReference>
<name>A0A0M6XT04_9RHOB</name>
<dbReference type="Proteomes" id="UP000048908">
    <property type="component" value="Unassembled WGS sequence"/>
</dbReference>
<dbReference type="AlphaFoldDB" id="A0A0M6XT04"/>
<proteinExistence type="predicted"/>
<accession>A0A0M6XT04</accession>
<gene>
    <name evidence="1" type="ORF">JAN5088_03073</name>
</gene>
<keyword evidence="2" id="KW-1185">Reference proteome</keyword>
<sequence>MRFRVAIGVLAGDFGSQQLAFAHLVDAAPEADLDQVEVLTRPFARRLGHFLDRADDLPDMAEDTLILLLPGSGVPLAATDRLRVVGRFPGRVTRALIPEE</sequence>
<dbReference type="STRING" id="282197.SAMN04488517_10364"/>
<evidence type="ECO:0000313" key="2">
    <source>
        <dbReference type="Proteomes" id="UP000048908"/>
    </source>
</evidence>
<protein>
    <submittedName>
        <fullName evidence="1">Uncharacterized protein</fullName>
    </submittedName>
</protein>
<evidence type="ECO:0000313" key="1">
    <source>
        <dbReference type="EMBL" id="CTQ34279.1"/>
    </source>
</evidence>
<dbReference type="OrthoDB" id="7658906at2"/>